<feature type="transmembrane region" description="Helical" evidence="6">
    <location>
        <begin position="196"/>
        <end position="214"/>
    </location>
</feature>
<accession>A0ABS4H4U3</accession>
<dbReference type="PANTHER" id="PTHR47089">
    <property type="entry name" value="ABC TRANSPORTER, PERMEASE PROTEIN"/>
    <property type="match status" value="1"/>
</dbReference>
<keyword evidence="2" id="KW-1003">Cell membrane</keyword>
<evidence type="ECO:0000256" key="3">
    <source>
        <dbReference type="ARBA" id="ARBA00022692"/>
    </source>
</evidence>
<keyword evidence="4 6" id="KW-1133">Transmembrane helix</keyword>
<keyword evidence="3 6" id="KW-0812">Transmembrane</keyword>
<dbReference type="InterPro" id="IPR001851">
    <property type="entry name" value="ABC_transp_permease"/>
</dbReference>
<dbReference type="Proteomes" id="UP001519273">
    <property type="component" value="Unassembled WGS sequence"/>
</dbReference>
<feature type="transmembrane region" description="Helical" evidence="6">
    <location>
        <begin position="117"/>
        <end position="134"/>
    </location>
</feature>
<keyword evidence="7" id="KW-0762">Sugar transport</keyword>
<evidence type="ECO:0000256" key="5">
    <source>
        <dbReference type="ARBA" id="ARBA00023136"/>
    </source>
</evidence>
<feature type="transmembrane region" description="Helical" evidence="6">
    <location>
        <begin position="248"/>
        <end position="267"/>
    </location>
</feature>
<feature type="transmembrane region" description="Helical" evidence="6">
    <location>
        <begin position="12"/>
        <end position="36"/>
    </location>
</feature>
<reference evidence="7 8" key="1">
    <citation type="submission" date="2021-03" db="EMBL/GenBank/DDBJ databases">
        <title>Genomic Encyclopedia of Type Strains, Phase IV (KMG-IV): sequencing the most valuable type-strain genomes for metagenomic binning, comparative biology and taxonomic classification.</title>
        <authorList>
            <person name="Goeker M."/>
        </authorList>
    </citation>
    <scope>NUCLEOTIDE SEQUENCE [LARGE SCALE GENOMIC DNA]</scope>
    <source>
        <strain evidence="7 8">DSM 23491</strain>
    </source>
</reference>
<feature type="transmembrane region" description="Helical" evidence="6">
    <location>
        <begin position="324"/>
        <end position="346"/>
    </location>
</feature>
<comment type="caution">
    <text evidence="7">The sequence shown here is derived from an EMBL/GenBank/DDBJ whole genome shotgun (WGS) entry which is preliminary data.</text>
</comment>
<evidence type="ECO:0000313" key="7">
    <source>
        <dbReference type="EMBL" id="MBP1937496.1"/>
    </source>
</evidence>
<evidence type="ECO:0000256" key="6">
    <source>
        <dbReference type="SAM" id="Phobius"/>
    </source>
</evidence>
<dbReference type="Pfam" id="PF02653">
    <property type="entry name" value="BPD_transp_2"/>
    <property type="match status" value="1"/>
</dbReference>
<comment type="subcellular location">
    <subcellularLocation>
        <location evidence="1">Cell membrane</location>
        <topology evidence="1">Multi-pass membrane protein</topology>
    </subcellularLocation>
</comment>
<organism evidence="7 8">
    <name type="scientific">Paenibacillus sediminis</name>
    <dbReference type="NCBI Taxonomy" id="664909"/>
    <lineage>
        <taxon>Bacteria</taxon>
        <taxon>Bacillati</taxon>
        <taxon>Bacillota</taxon>
        <taxon>Bacilli</taxon>
        <taxon>Bacillales</taxon>
        <taxon>Paenibacillaceae</taxon>
        <taxon>Paenibacillus</taxon>
    </lineage>
</organism>
<keyword evidence="8" id="KW-1185">Reference proteome</keyword>
<evidence type="ECO:0000313" key="8">
    <source>
        <dbReference type="Proteomes" id="UP001519273"/>
    </source>
</evidence>
<sequence length="359" mass="38480">MDKFRKIFTLDNYIVPVAAVIMGLFVGAIVMLVGGYDPILAYSSLFTQVFGDMYDFGEAIREMTPFILTGLAVAFAFRAGLFNIGADGQLLIGMTAATFVGIKFTGLPFYIHAPLAVIAGGLFGGLWAAIVGFLKAKRGINEVITSIMMNWVGFYGANYVVNHFLLVPGTQQSENIAPTASISIHFLTGIFGNARLHWGTLIALVAVVFFYVYLWKTKQGYEVRAVGLNPNAAGYAGINVGRNIIKTMFISGVFAGLAGAFQVLGVFQYQSVFASSPGYGFDGIAVALLGMNNPFGVLLAAILYGTLTYGSAGMSFGADVPPELVKIVIGAIIFFIAAQGIVRWVLGPFYGKRKKEKVL</sequence>
<protein>
    <submittedName>
        <fullName evidence="7">Simple sugar transport system permease protein</fullName>
    </submittedName>
</protein>
<evidence type="ECO:0000256" key="2">
    <source>
        <dbReference type="ARBA" id="ARBA00022475"/>
    </source>
</evidence>
<gene>
    <name evidence="7" type="ORF">J2Z20_002391</name>
</gene>
<evidence type="ECO:0000256" key="1">
    <source>
        <dbReference type="ARBA" id="ARBA00004651"/>
    </source>
</evidence>
<keyword evidence="5 6" id="KW-0472">Membrane</keyword>
<evidence type="ECO:0000256" key="4">
    <source>
        <dbReference type="ARBA" id="ARBA00022989"/>
    </source>
</evidence>
<feature type="transmembrane region" description="Helical" evidence="6">
    <location>
        <begin position="91"/>
        <end position="111"/>
    </location>
</feature>
<keyword evidence="7" id="KW-0813">Transport</keyword>
<dbReference type="CDD" id="cd06580">
    <property type="entry name" value="TM_PBP1_transp_TpRbsC_like"/>
    <property type="match status" value="1"/>
</dbReference>
<proteinExistence type="predicted"/>
<dbReference type="EMBL" id="JAGGKP010000005">
    <property type="protein sequence ID" value="MBP1937496.1"/>
    <property type="molecule type" value="Genomic_DNA"/>
</dbReference>
<dbReference type="PANTHER" id="PTHR47089:SF1">
    <property type="entry name" value="GUANOSINE ABC TRANSPORTER PERMEASE PROTEIN NUPP"/>
    <property type="match status" value="1"/>
</dbReference>
<feature type="transmembrane region" description="Helical" evidence="6">
    <location>
        <begin position="63"/>
        <end position="84"/>
    </location>
</feature>
<name>A0ABS4H4U3_9BACL</name>